<keyword evidence="2" id="KW-0227">DNA damage</keyword>
<feature type="compositionally biased region" description="Polar residues" evidence="5">
    <location>
        <begin position="266"/>
        <end position="276"/>
    </location>
</feature>
<accession>A0AAW0EED2</accession>
<protein>
    <recommendedName>
        <fullName evidence="6">DNA endonuclease activator Ctp1 C-terminal domain-containing protein</fullName>
    </recommendedName>
</protein>
<evidence type="ECO:0000259" key="6">
    <source>
        <dbReference type="Pfam" id="PF08573"/>
    </source>
</evidence>
<gene>
    <name evidence="7" type="ORF">VNI00_000185</name>
</gene>
<sequence>MDEAITSSELRERDKIIEQKYEKELEARDAKAAKWRRAYDELSTELFNERNNCLHLVRSLGFETVKQAQLHIESSDNVKNEALKSELKALKDGYEEKFQAMRDENDSLKQDAESRSDRILQLEMERRLLEQKYDQLANAHTEATAKHLREYQRFQEVAKTKASKIDDSNKRMKYAALTYMRRIKRVGALGQDASDEKVLDLPDFDDVSPIKASVPSTPSKRSRYTSPLTPTTRANVTKSTLKFGTSPLTPLSSTLRPSSPLASPSKIRSQISAGSSDTEDETQFDGVLTSAIPDRTAQGTSKRVSRSFPKIACPHPYISRTQTTTLLEANTGDTTDQVHLKLRPLHHPGNEGESAKRTYTDLLLILHLPMTRVRQRRSSTPDNSKENFTTRLSMSVGRAEDAFAGKRSRSRNREMPPPVAPASVPSTSRAKNLDDYSAYKGRGRYARHSTGEQDKTLNELYEINREQNDGLGYEYDEVVRGRESRKKLAAGDCEDCREYYERIGPMPPRLQQPRWRSPTASPTKKTKHCNHRHKQHTTGKRHASPPPSPDRSGIESHKQAISRHRFRWARGKTPPGYWDIGFPDTQEAVAINQKANEMHQQKRNQVEKEAMSANGRYKRR</sequence>
<evidence type="ECO:0000256" key="5">
    <source>
        <dbReference type="SAM" id="MobiDB-lite"/>
    </source>
</evidence>
<feature type="coiled-coil region" evidence="4">
    <location>
        <begin position="84"/>
        <end position="146"/>
    </location>
</feature>
<dbReference type="EMBL" id="JAYKXP010000001">
    <property type="protein sequence ID" value="KAK7062697.1"/>
    <property type="molecule type" value="Genomic_DNA"/>
</dbReference>
<dbReference type="PANTHER" id="PTHR15107:SF0">
    <property type="entry name" value="DNA ENDONUCLEASE ACTIVATOR CTP1 C-TERMINAL DOMAIN-CONTAINING PROTEIN"/>
    <property type="match status" value="1"/>
</dbReference>
<feature type="compositionally biased region" description="Low complexity" evidence="5">
    <location>
        <begin position="245"/>
        <end position="265"/>
    </location>
</feature>
<evidence type="ECO:0000256" key="1">
    <source>
        <dbReference type="ARBA" id="ARBA00004123"/>
    </source>
</evidence>
<keyword evidence="8" id="KW-1185">Reference proteome</keyword>
<feature type="region of interest" description="Disordered" evidence="5">
    <location>
        <begin position="205"/>
        <end position="282"/>
    </location>
</feature>
<comment type="subcellular location">
    <subcellularLocation>
        <location evidence="1">Nucleus</location>
    </subcellularLocation>
</comment>
<reference evidence="7 8" key="1">
    <citation type="submission" date="2024-01" db="EMBL/GenBank/DDBJ databases">
        <title>A draft genome for a cacao thread blight-causing isolate of Paramarasmius palmivorus.</title>
        <authorList>
            <person name="Baruah I.K."/>
            <person name="Bukari Y."/>
            <person name="Amoako-Attah I."/>
            <person name="Meinhardt L.W."/>
            <person name="Bailey B.A."/>
            <person name="Cohen S.P."/>
        </authorList>
    </citation>
    <scope>NUCLEOTIDE SEQUENCE [LARGE SCALE GENOMIC DNA]</scope>
    <source>
        <strain evidence="7 8">GH-12</strain>
    </source>
</reference>
<dbReference type="Pfam" id="PF08573">
    <property type="entry name" value="SAE2"/>
    <property type="match status" value="1"/>
</dbReference>
<organism evidence="7 8">
    <name type="scientific">Paramarasmius palmivorus</name>
    <dbReference type="NCBI Taxonomy" id="297713"/>
    <lineage>
        <taxon>Eukaryota</taxon>
        <taxon>Fungi</taxon>
        <taxon>Dikarya</taxon>
        <taxon>Basidiomycota</taxon>
        <taxon>Agaricomycotina</taxon>
        <taxon>Agaricomycetes</taxon>
        <taxon>Agaricomycetidae</taxon>
        <taxon>Agaricales</taxon>
        <taxon>Marasmiineae</taxon>
        <taxon>Marasmiaceae</taxon>
        <taxon>Paramarasmius</taxon>
    </lineage>
</organism>
<proteinExistence type="predicted"/>
<dbReference type="GO" id="GO:0010792">
    <property type="term" value="P:DNA double-strand break processing involved in repair via single-strand annealing"/>
    <property type="evidence" value="ECO:0007669"/>
    <property type="project" value="TreeGrafter"/>
</dbReference>
<feature type="compositionally biased region" description="Polar residues" evidence="5">
    <location>
        <begin position="214"/>
        <end position="243"/>
    </location>
</feature>
<dbReference type="InterPro" id="IPR033316">
    <property type="entry name" value="RBBP8-like"/>
</dbReference>
<dbReference type="AlphaFoldDB" id="A0AAW0EED2"/>
<evidence type="ECO:0000256" key="3">
    <source>
        <dbReference type="ARBA" id="ARBA00023242"/>
    </source>
</evidence>
<evidence type="ECO:0000256" key="4">
    <source>
        <dbReference type="SAM" id="Coils"/>
    </source>
</evidence>
<feature type="compositionally biased region" description="Basic residues" evidence="5">
    <location>
        <begin position="524"/>
        <end position="543"/>
    </location>
</feature>
<keyword evidence="4" id="KW-0175">Coiled coil</keyword>
<comment type="caution">
    <text evidence="7">The sequence shown here is derived from an EMBL/GenBank/DDBJ whole genome shotgun (WGS) entry which is preliminary data.</text>
</comment>
<dbReference type="GO" id="GO:0003684">
    <property type="term" value="F:damaged DNA binding"/>
    <property type="evidence" value="ECO:0007669"/>
    <property type="project" value="TreeGrafter"/>
</dbReference>
<keyword evidence="3" id="KW-0539">Nucleus</keyword>
<evidence type="ECO:0000313" key="7">
    <source>
        <dbReference type="EMBL" id="KAK7062697.1"/>
    </source>
</evidence>
<feature type="domain" description="DNA endonuclease activator Ctp1 C-terminal" evidence="6">
    <location>
        <begin position="474"/>
        <end position="587"/>
    </location>
</feature>
<name>A0AAW0EED2_9AGAR</name>
<feature type="region of interest" description="Disordered" evidence="5">
    <location>
        <begin position="400"/>
        <end position="429"/>
    </location>
</feature>
<evidence type="ECO:0000313" key="8">
    <source>
        <dbReference type="Proteomes" id="UP001383192"/>
    </source>
</evidence>
<feature type="region of interest" description="Disordered" evidence="5">
    <location>
        <begin position="595"/>
        <end position="620"/>
    </location>
</feature>
<dbReference type="PANTHER" id="PTHR15107">
    <property type="entry name" value="RETINOBLASTOMA BINDING PROTEIN 8"/>
    <property type="match status" value="1"/>
</dbReference>
<dbReference type="GO" id="GO:0005634">
    <property type="term" value="C:nucleus"/>
    <property type="evidence" value="ECO:0007669"/>
    <property type="project" value="UniProtKB-SubCell"/>
</dbReference>
<evidence type="ECO:0000256" key="2">
    <source>
        <dbReference type="ARBA" id="ARBA00022763"/>
    </source>
</evidence>
<dbReference type="Proteomes" id="UP001383192">
    <property type="component" value="Unassembled WGS sequence"/>
</dbReference>
<dbReference type="InterPro" id="IPR013882">
    <property type="entry name" value="Ctp1_C"/>
</dbReference>
<feature type="compositionally biased region" description="Basic and acidic residues" evidence="5">
    <location>
        <begin position="596"/>
        <end position="610"/>
    </location>
</feature>
<feature type="region of interest" description="Disordered" evidence="5">
    <location>
        <begin position="504"/>
        <end position="562"/>
    </location>
</feature>